<proteinExistence type="predicted"/>
<evidence type="ECO:0000256" key="1">
    <source>
        <dbReference type="SAM" id="Phobius"/>
    </source>
</evidence>
<dbReference type="Proteomes" id="UP000036202">
    <property type="component" value="Plasmid pbeh6"/>
</dbReference>
<sequence length="598" mass="69445">MKKKIILMIIISIVSVLLILISRVYLSPHTKQLDIELDIKDISEEKGIEITNKIKEFKTNNGLFYSGLMDSSPDLYTTYYATNILNMIHKLDYKNKYNIQELLNNSRDSKTDLYTDDIINNDLRSTSMAMYLLESYKLKSKNAASLFERWKQKDGFYYVLGDEFNSLNNENKLLYKVEQTSSVIRILEEQEYFLKNNDAKTLFVNKYRDLLSNPTIKNNPYILSVVIDTLRILGHQPSQLDFNLEIEEVIVQLEEINQQTNEVDLINLVTDLEGISSLYKNHLIELDAYSINKIENFTLSLLKKSFSSNDINLLNSLVKISSDMGIVNPELKERIYKDLKSKETKPGLFPFQYEPVGDFHSSLYALKTLKGVEGIDSITNSSINSVVDAFNNRIEKIIKESSNNKGIPVIDVYDYISMYNTLEMDVYHKTDLEKILKQNIRHFKLINEKNIQDYYFNIRALSLLESESDFTPNNLESLYQLALENELKTKEGKDADNLYKLMVIESYALNRGSLSSNDTKFIKNIFIQYKDMDSEYSLRIYEMGMQTLFEFNHKFPKLKLNETIQKLRRSGGYAMSLKSSSMDIVSTYRALLISEEFK</sequence>
<dbReference type="KEGG" id="beo:BEH_26400"/>
<keyword evidence="1" id="KW-0472">Membrane</keyword>
<evidence type="ECO:0000313" key="3">
    <source>
        <dbReference type="Proteomes" id="UP000036202"/>
    </source>
</evidence>
<geneLocation type="plasmid" evidence="3">
    <name>pbeh6</name>
</geneLocation>
<gene>
    <name evidence="2" type="ORF">BEH_26400</name>
</gene>
<keyword evidence="1" id="KW-1133">Transmembrane helix</keyword>
<evidence type="ECO:0000313" key="2">
    <source>
        <dbReference type="EMBL" id="AWG44319.1"/>
    </source>
</evidence>
<reference evidence="2 3" key="1">
    <citation type="journal article" date="2015" name="PLoS ONE">
        <title>Genome Sequence of Bacillus endophyticus and Analysis of Its Companion Mechanism in the Ketogulonigenium vulgare-Bacillus Strain Consortium.</title>
        <authorList>
            <person name="Jia N."/>
            <person name="Du J."/>
            <person name="Ding M.Z."/>
            <person name="Gao F."/>
            <person name="Yuan Y.J."/>
        </authorList>
    </citation>
    <scope>NUCLEOTIDE SEQUENCE [LARGE SCALE GENOMIC DNA]</scope>
    <source>
        <strain evidence="2 3">Hbe603</strain>
        <plasmid evidence="3">pbeh6</plasmid>
    </source>
</reference>
<protein>
    <submittedName>
        <fullName evidence="2">Uncharacterized protein</fullName>
    </submittedName>
</protein>
<organism evidence="2 3">
    <name type="scientific">Priestia filamentosa</name>
    <dbReference type="NCBI Taxonomy" id="1402861"/>
    <lineage>
        <taxon>Bacteria</taxon>
        <taxon>Bacillati</taxon>
        <taxon>Bacillota</taxon>
        <taxon>Bacilli</taxon>
        <taxon>Bacillales</taxon>
        <taxon>Bacillaceae</taxon>
        <taxon>Priestia</taxon>
    </lineage>
</organism>
<keyword evidence="1" id="KW-0812">Transmembrane</keyword>
<dbReference type="AlphaFoldDB" id="A0A2S1LZS5"/>
<keyword evidence="2" id="KW-0614">Plasmid</keyword>
<feature type="transmembrane region" description="Helical" evidence="1">
    <location>
        <begin position="5"/>
        <end position="26"/>
    </location>
</feature>
<keyword evidence="3" id="KW-1185">Reference proteome</keyword>
<dbReference type="RefSeq" id="WP_046218392.1">
    <property type="nucleotide sequence ID" value="NZ_CP015328.1"/>
</dbReference>
<accession>A0A2S1LZS5</accession>
<dbReference type="EMBL" id="CP015328">
    <property type="protein sequence ID" value="AWG44319.1"/>
    <property type="molecule type" value="Genomic_DNA"/>
</dbReference>
<name>A0A2S1LZS5_9BACI</name>